<dbReference type="GeneID" id="116188133"/>
<comment type="caution">
    <text evidence="4">The sequence shown here is derived from an EMBL/GenBank/DDBJ whole genome shotgun (WGS) entry which is preliminary data.</text>
</comment>
<keyword evidence="2" id="KW-0804">Transcription</keyword>
<dbReference type="PANTHER" id="PTHR13068">
    <property type="entry name" value="CGI-12 PROTEIN-RELATED"/>
    <property type="match status" value="1"/>
</dbReference>
<proteinExistence type="inferred from homology"/>
<dbReference type="STRING" id="22663.A0A218XS08"/>
<evidence type="ECO:0000313" key="4">
    <source>
        <dbReference type="EMBL" id="OWM87311.1"/>
    </source>
</evidence>
<dbReference type="FunFam" id="1.25.70.10:FF:000001">
    <property type="entry name" value="Mitochondrial transcription termination factor-like"/>
    <property type="match status" value="1"/>
</dbReference>
<keyword evidence="3" id="KW-0809">Transit peptide</keyword>
<dbReference type="PANTHER" id="PTHR13068:SF31">
    <property type="entry name" value="TRANSCRIPTION TERMINATION FACTOR MTERF2, CHLOROPLASTIC-LIKE"/>
    <property type="match status" value="1"/>
</dbReference>
<keyword evidence="7" id="KW-1185">Reference proteome</keyword>
<comment type="similarity">
    <text evidence="1">Belongs to the mTERF family.</text>
</comment>
<sequence length="383" mass="44136">MAKFRSFSLSSLLFIPRRLFSTSKASSPSHPFTVDYLVSKCGMPLESAISAAKGVQIRETATKNPDAVVSFLKSYGFDDTHLTSLISRRPRLLFSRPQTSLKPKLDFFIENGFRGSLLHELIVRNPGVLKRSVKTHLEPVFNLLRRYILTFEELHTAIRRFGWLLTSQHDAALRPNIEYLLRKGVTPDRVSKFIVYQPRAAVQSHKRLVNAVESVKRIGIEPKAPLFIHALRVMLSMTETNWNHKVEIFKSLGWSEEDVHSTFRKDPSCLGASEEKLRALMDFYLNTAKVDWEMIIKYPKFLTYGLDTRLRRRHRVLETLISKGLLKRDKSNGWIYTVSEKCFLSRYVVKNLDVVPALMEMYQGSSDKEKGAKKKKKQEEKVV</sequence>
<dbReference type="EMBL" id="PGOL01006246">
    <property type="protein sequence ID" value="PKI33888.1"/>
    <property type="molecule type" value="Genomic_DNA"/>
</dbReference>
<organism evidence="4 6">
    <name type="scientific">Punica granatum</name>
    <name type="common">Pomegranate</name>
    <dbReference type="NCBI Taxonomy" id="22663"/>
    <lineage>
        <taxon>Eukaryota</taxon>
        <taxon>Viridiplantae</taxon>
        <taxon>Streptophyta</taxon>
        <taxon>Embryophyta</taxon>
        <taxon>Tracheophyta</taxon>
        <taxon>Spermatophyta</taxon>
        <taxon>Magnoliopsida</taxon>
        <taxon>eudicotyledons</taxon>
        <taxon>Gunneridae</taxon>
        <taxon>Pentapetalae</taxon>
        <taxon>rosids</taxon>
        <taxon>malvids</taxon>
        <taxon>Myrtales</taxon>
        <taxon>Lythraceae</taxon>
        <taxon>Punica</taxon>
    </lineage>
</organism>
<reference evidence="6" key="1">
    <citation type="journal article" date="2017" name="Plant J.">
        <title>The pomegranate (Punica granatum L.) genome and the genomics of punicalagin biosynthesis.</title>
        <authorList>
            <person name="Qin G."/>
            <person name="Xu C."/>
            <person name="Ming R."/>
            <person name="Tang H."/>
            <person name="Guyot R."/>
            <person name="Kramer E.M."/>
            <person name="Hu Y."/>
            <person name="Yi X."/>
            <person name="Qi Y."/>
            <person name="Xu X."/>
            <person name="Gao Z."/>
            <person name="Pan H."/>
            <person name="Jian J."/>
            <person name="Tian Y."/>
            <person name="Yue Z."/>
            <person name="Xu Y."/>
        </authorList>
    </citation>
    <scope>NUCLEOTIDE SEQUENCE [LARGE SCALE GENOMIC DNA]</scope>
    <source>
        <strain evidence="6">cv. Dabenzi</strain>
    </source>
</reference>
<dbReference type="InterPro" id="IPR038538">
    <property type="entry name" value="MTERF_sf"/>
</dbReference>
<evidence type="ECO:0000313" key="7">
    <source>
        <dbReference type="Proteomes" id="UP000233551"/>
    </source>
</evidence>
<reference evidence="5 7" key="3">
    <citation type="submission" date="2017-11" db="EMBL/GenBank/DDBJ databases">
        <title>De-novo sequencing of pomegranate (Punica granatum L.) genome.</title>
        <authorList>
            <person name="Akparov Z."/>
            <person name="Amiraslanov A."/>
            <person name="Hajiyeva S."/>
            <person name="Abbasov M."/>
            <person name="Kaur K."/>
            <person name="Hamwieh A."/>
            <person name="Solovyev V."/>
            <person name="Salamov A."/>
            <person name="Braich B."/>
            <person name="Kosarev P."/>
            <person name="Mahmoud A."/>
            <person name="Hajiyev E."/>
            <person name="Babayeva S."/>
            <person name="Izzatullayeva V."/>
            <person name="Mammadov A."/>
            <person name="Mammadov A."/>
            <person name="Sharifova S."/>
            <person name="Ojaghi J."/>
            <person name="Eynullazada K."/>
            <person name="Bayramov B."/>
            <person name="Abdulazimova A."/>
            <person name="Shahmuradov I."/>
        </authorList>
    </citation>
    <scope>NUCLEOTIDE SEQUENCE [LARGE SCALE GENOMIC DNA]</scope>
    <source>
        <strain evidence="5">AG2017</strain>
        <strain evidence="7">cv. AG2017</strain>
        <tissue evidence="5">Leaf</tissue>
    </source>
</reference>
<gene>
    <name evidence="4" type="ORF">CDL15_Pgr022418</name>
    <name evidence="5" type="ORF">CRG98_045718</name>
</gene>
<reference evidence="4" key="2">
    <citation type="submission" date="2017-06" db="EMBL/GenBank/DDBJ databases">
        <title>The pomegranate genome and the genomics of punicalagin biosynthesis.</title>
        <authorList>
            <person name="Xu C."/>
        </authorList>
    </citation>
    <scope>NUCLEOTIDE SEQUENCE [LARGE SCALE GENOMIC DNA]</scope>
    <source>
        <tissue evidence="4">Fresh leaf</tissue>
    </source>
</reference>
<dbReference type="EMBL" id="MTKT01000813">
    <property type="protein sequence ID" value="OWM87311.1"/>
    <property type="molecule type" value="Genomic_DNA"/>
</dbReference>
<accession>A0A218XS08</accession>
<dbReference type="Proteomes" id="UP000197138">
    <property type="component" value="Unassembled WGS sequence"/>
</dbReference>
<name>A0A218XS08_PUNGR</name>
<dbReference type="SMART" id="SM00733">
    <property type="entry name" value="Mterf"/>
    <property type="match status" value="7"/>
</dbReference>
<evidence type="ECO:0000313" key="6">
    <source>
        <dbReference type="Proteomes" id="UP000197138"/>
    </source>
</evidence>
<dbReference type="Gene3D" id="1.25.70.10">
    <property type="entry name" value="Transcription termination factor 3, mitochondrial"/>
    <property type="match status" value="1"/>
</dbReference>
<dbReference type="Pfam" id="PF02536">
    <property type="entry name" value="mTERF"/>
    <property type="match status" value="1"/>
</dbReference>
<dbReference type="OrthoDB" id="637682at2759"/>
<evidence type="ECO:0000256" key="2">
    <source>
        <dbReference type="ARBA" id="ARBA00022472"/>
    </source>
</evidence>
<dbReference type="GO" id="GO:0003676">
    <property type="term" value="F:nucleic acid binding"/>
    <property type="evidence" value="ECO:0007669"/>
    <property type="project" value="InterPro"/>
</dbReference>
<protein>
    <submittedName>
        <fullName evidence="4">Uncharacterized protein</fullName>
    </submittedName>
</protein>
<keyword evidence="2" id="KW-0805">Transcription regulation</keyword>
<evidence type="ECO:0000256" key="3">
    <source>
        <dbReference type="ARBA" id="ARBA00022946"/>
    </source>
</evidence>
<evidence type="ECO:0000313" key="5">
    <source>
        <dbReference type="EMBL" id="PKI33888.1"/>
    </source>
</evidence>
<dbReference type="InterPro" id="IPR003690">
    <property type="entry name" value="MTERF"/>
</dbReference>
<dbReference type="GO" id="GO:0006353">
    <property type="term" value="P:DNA-templated transcription termination"/>
    <property type="evidence" value="ECO:0007669"/>
    <property type="project" value="UniProtKB-KW"/>
</dbReference>
<dbReference type="Proteomes" id="UP000233551">
    <property type="component" value="Unassembled WGS sequence"/>
</dbReference>
<dbReference type="AlphaFoldDB" id="A0A218XS08"/>
<keyword evidence="2" id="KW-0806">Transcription termination</keyword>
<evidence type="ECO:0000256" key="1">
    <source>
        <dbReference type="ARBA" id="ARBA00007692"/>
    </source>
</evidence>